<protein>
    <submittedName>
        <fullName evidence="2">Uncharacterized protein</fullName>
    </submittedName>
</protein>
<sequence length="74" mass="8542">MPFIDKLISAVIIGAFLLFVGSKVYSHEKEHLDPIIKKIKGWLGLLKEWLIPNEEDLTLNPSEDYELGFRGQMR</sequence>
<accession>A0A6M3LTY8</accession>
<name>A0A6M3LTY8_9ZZZZ</name>
<evidence type="ECO:0000313" key="1">
    <source>
        <dbReference type="EMBL" id="QJA68599.1"/>
    </source>
</evidence>
<dbReference type="AlphaFoldDB" id="A0A6M3LTY8"/>
<reference evidence="2" key="1">
    <citation type="submission" date="2020-03" db="EMBL/GenBank/DDBJ databases">
        <title>The deep terrestrial virosphere.</title>
        <authorList>
            <person name="Holmfeldt K."/>
            <person name="Nilsson E."/>
            <person name="Simone D."/>
            <person name="Lopez-Fernandez M."/>
            <person name="Wu X."/>
            <person name="de Brujin I."/>
            <person name="Lundin D."/>
            <person name="Andersson A."/>
            <person name="Bertilsson S."/>
            <person name="Dopson M."/>
        </authorList>
    </citation>
    <scope>NUCLEOTIDE SEQUENCE</scope>
    <source>
        <strain evidence="1">MM415A06120</strain>
        <strain evidence="2">MM415B06162</strain>
    </source>
</reference>
<evidence type="ECO:0000313" key="2">
    <source>
        <dbReference type="EMBL" id="QJA97529.1"/>
    </source>
</evidence>
<gene>
    <name evidence="1" type="ORF">MM415A06120_0010</name>
    <name evidence="2" type="ORF">MM415B06162_0005</name>
</gene>
<proteinExistence type="predicted"/>
<dbReference type="EMBL" id="MT143502">
    <property type="protein sequence ID" value="QJA97529.1"/>
    <property type="molecule type" value="Genomic_DNA"/>
</dbReference>
<organism evidence="2">
    <name type="scientific">viral metagenome</name>
    <dbReference type="NCBI Taxonomy" id="1070528"/>
    <lineage>
        <taxon>unclassified sequences</taxon>
        <taxon>metagenomes</taxon>
        <taxon>organismal metagenomes</taxon>
    </lineage>
</organism>
<dbReference type="EMBL" id="MT141631">
    <property type="protein sequence ID" value="QJA68599.1"/>
    <property type="molecule type" value="Genomic_DNA"/>
</dbReference>